<protein>
    <submittedName>
        <fullName evidence="2">Uncharacterized protein</fullName>
    </submittedName>
</protein>
<comment type="caution">
    <text evidence="2">The sequence shown here is derived from an EMBL/GenBank/DDBJ whole genome shotgun (WGS) entry which is preliminary data.</text>
</comment>
<feature type="region of interest" description="Disordered" evidence="1">
    <location>
        <begin position="604"/>
        <end position="631"/>
    </location>
</feature>
<dbReference type="AlphaFoldDB" id="A0AAD5PN89"/>
<dbReference type="PANTHER" id="PTHR31594">
    <property type="entry name" value="AIG1-TYPE G DOMAIN-CONTAINING PROTEIN"/>
    <property type="match status" value="1"/>
</dbReference>
<reference evidence="2" key="1">
    <citation type="submission" date="2022-05" db="EMBL/GenBank/DDBJ databases">
        <title>A multi-omics perspective on studying reproductive biology in Daphnia sinensis.</title>
        <authorList>
            <person name="Jia J."/>
        </authorList>
    </citation>
    <scope>NUCLEOTIDE SEQUENCE</scope>
    <source>
        <strain evidence="2">WSL</strain>
    </source>
</reference>
<feature type="compositionally biased region" description="Basic and acidic residues" evidence="1">
    <location>
        <begin position="613"/>
        <end position="631"/>
    </location>
</feature>
<evidence type="ECO:0000313" key="3">
    <source>
        <dbReference type="EMBL" id="KAI9550856.1"/>
    </source>
</evidence>
<name>A0AAD5PN89_9CRUS</name>
<dbReference type="PANTHER" id="PTHR31594:SF14">
    <property type="entry name" value="FIBRONECTIN TYPE-III DOMAIN-CONTAINING PROTEIN"/>
    <property type="match status" value="1"/>
</dbReference>
<evidence type="ECO:0000313" key="4">
    <source>
        <dbReference type="Proteomes" id="UP000820818"/>
    </source>
</evidence>
<organism evidence="2 4">
    <name type="scientific">Daphnia sinensis</name>
    <dbReference type="NCBI Taxonomy" id="1820382"/>
    <lineage>
        <taxon>Eukaryota</taxon>
        <taxon>Metazoa</taxon>
        <taxon>Ecdysozoa</taxon>
        <taxon>Arthropoda</taxon>
        <taxon>Crustacea</taxon>
        <taxon>Branchiopoda</taxon>
        <taxon>Diplostraca</taxon>
        <taxon>Cladocera</taxon>
        <taxon>Anomopoda</taxon>
        <taxon>Daphniidae</taxon>
        <taxon>Daphnia</taxon>
        <taxon>Daphnia similis group</taxon>
    </lineage>
</organism>
<keyword evidence="4" id="KW-1185">Reference proteome</keyword>
<gene>
    <name evidence="3" type="ORF">GHT06_004666</name>
    <name evidence="2" type="ORF">GHT06_005410</name>
</gene>
<evidence type="ECO:0000313" key="2">
    <source>
        <dbReference type="EMBL" id="KAI9550829.1"/>
    </source>
</evidence>
<proteinExistence type="predicted"/>
<accession>A0AAD5PN89</accession>
<dbReference type="Proteomes" id="UP000820818">
    <property type="component" value="Unassembled WGS sequence"/>
</dbReference>
<evidence type="ECO:0000256" key="1">
    <source>
        <dbReference type="SAM" id="MobiDB-lite"/>
    </source>
</evidence>
<dbReference type="EMBL" id="WJBH02000080">
    <property type="protein sequence ID" value="KAI9550829.1"/>
    <property type="molecule type" value="Genomic_DNA"/>
</dbReference>
<sequence>MQNDFGKTESLFTYQQPERSKRHLLGINSHLLQSIKRGLGSGHQLWFSDYLNTNSMDGDEGYAQVTLLCRVVRRTETLDLDLLRSKKGEYQLRSVDMGATHVIQEVVYGAEVICSMRKALDLSQETKKSAESSIYLEAKKYLNRTITKSTSLDQVSCTVLSSIEPGKKNEMDFMSLKSFLKDLLYTDFQQNWKPMEFLLQNISATNIEAQLRSERKGDIALEKEHHHVTRKWITQEMQDISNDPLLKRFPLLEKFVCYFRDLLPHFWKKIDEAYQTLEMFPDEKALEEMIYISVWLKEIIDWHADRRKDIQEICWLLKDTDLVLLNKQEIEAEMAKSNCKIAKLFVLNVEHKQVPIVNDIGKFVGRKTTTALLPVLPVFSYEKERIECVRTALSKFADEAKVATSVNGTNYHMGFYCSTLNDAAVVTVDSSDKSSLILTSVDSPVEYLKIKKKLRLPARSFSVSSSSNSLLTPTVVSNPNRKLKTEKASERFNPNTHFAANSTAKLKDNKKSAINIKTFNSDVDTRFVGYSRHTTDSTKTKSWMQQVQSPATAVSRNDQTGVGSKANRHSLQFGQLNLGDASAQKKRTFVANLAAQFQKTVASDHQTTIRSISRKEQIGTGAESDKPNLRF</sequence>
<dbReference type="EMBL" id="WJBH02000077">
    <property type="protein sequence ID" value="KAI9550856.1"/>
    <property type="molecule type" value="Genomic_DNA"/>
</dbReference>
<dbReference type="InterPro" id="IPR052090">
    <property type="entry name" value="Cytolytic_pore-forming_toxin"/>
</dbReference>